<dbReference type="Proteomes" id="UP001597092">
    <property type="component" value="Unassembled WGS sequence"/>
</dbReference>
<comment type="caution">
    <text evidence="1">The sequence shown here is derived from an EMBL/GenBank/DDBJ whole genome shotgun (WGS) entry which is preliminary data.</text>
</comment>
<gene>
    <name evidence="1" type="ORF">ACFSAS_12095</name>
</gene>
<dbReference type="PROSITE" id="PS51257">
    <property type="entry name" value="PROKAR_LIPOPROTEIN"/>
    <property type="match status" value="1"/>
</dbReference>
<dbReference type="EMBL" id="JBHUDP010000004">
    <property type="protein sequence ID" value="MFD1686355.1"/>
    <property type="molecule type" value="Genomic_DNA"/>
</dbReference>
<accession>A0ABD6DZ93</accession>
<protein>
    <recommendedName>
        <fullName evidence="3">Preprotein translocase subunit SecD</fullName>
    </recommendedName>
</protein>
<organism evidence="1 2">
    <name type="scientific">Halobellus litoreus</name>
    <dbReference type="NCBI Taxonomy" id="755310"/>
    <lineage>
        <taxon>Archaea</taxon>
        <taxon>Methanobacteriati</taxon>
        <taxon>Methanobacteriota</taxon>
        <taxon>Stenosarchaea group</taxon>
        <taxon>Halobacteria</taxon>
        <taxon>Halobacteriales</taxon>
        <taxon>Haloferacaceae</taxon>
        <taxon>Halobellus</taxon>
    </lineage>
</organism>
<dbReference type="AlphaFoldDB" id="A0ABD6DZ93"/>
<keyword evidence="2" id="KW-1185">Reference proteome</keyword>
<proteinExistence type="predicted"/>
<evidence type="ECO:0000313" key="1">
    <source>
        <dbReference type="EMBL" id="MFD1686355.1"/>
    </source>
</evidence>
<evidence type="ECO:0000313" key="2">
    <source>
        <dbReference type="Proteomes" id="UP001597092"/>
    </source>
</evidence>
<dbReference type="RefSeq" id="WP_256305381.1">
    <property type="nucleotide sequence ID" value="NZ_JANHAW010000001.1"/>
</dbReference>
<reference evidence="1 2" key="1">
    <citation type="journal article" date="2019" name="Int. J. Syst. Evol. Microbiol.">
        <title>The Global Catalogue of Microorganisms (GCM) 10K type strain sequencing project: providing services to taxonomists for standard genome sequencing and annotation.</title>
        <authorList>
            <consortium name="The Broad Institute Genomics Platform"/>
            <consortium name="The Broad Institute Genome Sequencing Center for Infectious Disease"/>
            <person name="Wu L."/>
            <person name="Ma J."/>
        </authorList>
    </citation>
    <scope>NUCLEOTIDE SEQUENCE [LARGE SCALE GENOMIC DNA]</scope>
    <source>
        <strain evidence="1 2">CGMCC 1.10387</strain>
    </source>
</reference>
<name>A0ABD6DZ93_9EURY</name>
<evidence type="ECO:0008006" key="3">
    <source>
        <dbReference type="Google" id="ProtNLM"/>
    </source>
</evidence>
<sequence>MQRRHWLFFLLTGATSGCLRLTDTGSEQGGTASGEDGGTTADGGLEIRYADDDGTLQTVVESDGIASAEDPREQGDMYAVQIRLTTEAAERLVDALREVGAFEAPRDHPIFVYFSGREVQSFQLSRGLIEAMRNGSFQQDPGFTLQTDDRSFAREISNSQ</sequence>